<dbReference type="GO" id="GO:0004806">
    <property type="term" value="F:triacylglycerol lipase activity"/>
    <property type="evidence" value="ECO:0007669"/>
    <property type="project" value="InterPro"/>
</dbReference>
<reference evidence="2" key="1">
    <citation type="submission" date="2020-01" db="EMBL/GenBank/DDBJ databases">
        <authorList>
            <consortium name="DOE Joint Genome Institute"/>
            <person name="Haridas S."/>
            <person name="Albert R."/>
            <person name="Binder M."/>
            <person name="Bloem J."/>
            <person name="Labutti K."/>
            <person name="Salamov A."/>
            <person name="Andreopoulos B."/>
            <person name="Baker S.E."/>
            <person name="Barry K."/>
            <person name="Bills G."/>
            <person name="Bluhm B.H."/>
            <person name="Cannon C."/>
            <person name="Castanera R."/>
            <person name="Culley D.E."/>
            <person name="Daum C."/>
            <person name="Ezra D."/>
            <person name="Gonzalez J.B."/>
            <person name="Henrissat B."/>
            <person name="Kuo A."/>
            <person name="Liang C."/>
            <person name="Lipzen A."/>
            <person name="Lutzoni F."/>
            <person name="Magnuson J."/>
            <person name="Mondo S."/>
            <person name="Nolan M."/>
            <person name="Ohm R."/>
            <person name="Pangilinan J."/>
            <person name="Park H.-J."/>
            <person name="Ramirez L."/>
            <person name="Alfaro M."/>
            <person name="Sun H."/>
            <person name="Tritt A."/>
            <person name="Yoshinaga Y."/>
            <person name="Zwiers L.-H."/>
            <person name="Turgeon B.G."/>
            <person name="Goodwin S.B."/>
            <person name="Spatafora J.W."/>
            <person name="Crous P.W."/>
            <person name="Grigoriev I.V."/>
        </authorList>
    </citation>
    <scope>NUCLEOTIDE SEQUENCE</scope>
    <source>
        <strain evidence="2">IPT5</strain>
    </source>
</reference>
<dbReference type="InterPro" id="IPR029058">
    <property type="entry name" value="AB_hydrolase_fold"/>
</dbReference>
<dbReference type="AlphaFoldDB" id="A0A6A7BCQ0"/>
<dbReference type="Proteomes" id="UP000799423">
    <property type="component" value="Unassembled WGS sequence"/>
</dbReference>
<dbReference type="EMBL" id="MU006299">
    <property type="protein sequence ID" value="KAF2852139.1"/>
    <property type="molecule type" value="Genomic_DNA"/>
</dbReference>
<dbReference type="SUPFAM" id="SSF53474">
    <property type="entry name" value="alpha/beta-Hydrolases"/>
    <property type="match status" value="1"/>
</dbReference>
<keyword evidence="1" id="KW-0732">Signal</keyword>
<dbReference type="InterPro" id="IPR005152">
    <property type="entry name" value="Lipase_secreted"/>
</dbReference>
<organism evidence="2 3">
    <name type="scientific">Plenodomus tracheiphilus IPT5</name>
    <dbReference type="NCBI Taxonomy" id="1408161"/>
    <lineage>
        <taxon>Eukaryota</taxon>
        <taxon>Fungi</taxon>
        <taxon>Dikarya</taxon>
        <taxon>Ascomycota</taxon>
        <taxon>Pezizomycotina</taxon>
        <taxon>Dothideomycetes</taxon>
        <taxon>Pleosporomycetidae</taxon>
        <taxon>Pleosporales</taxon>
        <taxon>Pleosporineae</taxon>
        <taxon>Leptosphaeriaceae</taxon>
        <taxon>Plenodomus</taxon>
    </lineage>
</organism>
<dbReference type="PANTHER" id="PTHR34853:SF1">
    <property type="entry name" value="LIPASE 5"/>
    <property type="match status" value="1"/>
</dbReference>
<sequence>MGLLYLSILSFVLASNAQTGLLHVQNNTFNSTYQLTTTQIQNANLSQASAEDIEIALNFERSNWATGSVHDDAFYRPPLENCTSQPGSLLRVDEYTDTTSYTLPPNLALSRILFTSADLNGTAVPASAYVLWPWQARSFADSNLNVSGIPVVAWAHGTSGVFGECAPSHVRNLWYQFSAPYTLALQGYAVVAPDYAGLGVDRTDTGEPILHQYIANPAHANDLFYAVEAAQQAFPELSKQFVVMGHSQGGGAAWGAAQRQVDTPVQGYLGAVAGSPFTDIIENINVLPEVQSLFAWPLAQGMTSIFPGFTLSEWFEEEGIRLVELTQELSACNSAGSQILSQQQGIIKPGWQDNWYTQAFRNLTANGRRPTSGPLLVLHGKEDQVMYEKVAAKVFNETCEMYPESRMQFAAFEGVTHVPVLNAGQQIWLKWIEDRFMGKELESKCIWTEHKSIRPVKSYQKELSYYLQLALEGYTVA</sequence>
<name>A0A6A7BCQ0_9PLEO</name>
<evidence type="ECO:0000313" key="2">
    <source>
        <dbReference type="EMBL" id="KAF2852139.1"/>
    </source>
</evidence>
<dbReference type="GO" id="GO:0016042">
    <property type="term" value="P:lipid catabolic process"/>
    <property type="evidence" value="ECO:0007669"/>
    <property type="project" value="InterPro"/>
</dbReference>
<evidence type="ECO:0000313" key="3">
    <source>
        <dbReference type="Proteomes" id="UP000799423"/>
    </source>
</evidence>
<gene>
    <name evidence="2" type="ORF">T440DRAFT_466853</name>
</gene>
<feature type="signal peptide" evidence="1">
    <location>
        <begin position="1"/>
        <end position="17"/>
    </location>
</feature>
<dbReference type="Gene3D" id="3.40.50.1820">
    <property type="entry name" value="alpha/beta hydrolase"/>
    <property type="match status" value="2"/>
</dbReference>
<protein>
    <submittedName>
        <fullName evidence="2">Alpha/beta-hydrolase</fullName>
    </submittedName>
</protein>
<dbReference type="Pfam" id="PF03583">
    <property type="entry name" value="LIP"/>
    <property type="match status" value="1"/>
</dbReference>
<dbReference type="OrthoDB" id="5382058at2759"/>
<accession>A0A6A7BCQ0</accession>
<evidence type="ECO:0000256" key="1">
    <source>
        <dbReference type="SAM" id="SignalP"/>
    </source>
</evidence>
<feature type="chain" id="PRO_5025438926" evidence="1">
    <location>
        <begin position="18"/>
        <end position="477"/>
    </location>
</feature>
<proteinExistence type="predicted"/>
<keyword evidence="3" id="KW-1185">Reference proteome</keyword>
<dbReference type="PANTHER" id="PTHR34853">
    <property type="match status" value="1"/>
</dbReference>